<dbReference type="InterPro" id="IPR007110">
    <property type="entry name" value="Ig-like_dom"/>
</dbReference>
<keyword evidence="17" id="KW-1185">Reference proteome</keyword>
<feature type="domain" description="Fibronectin type-III" evidence="16">
    <location>
        <begin position="1451"/>
        <end position="1554"/>
    </location>
</feature>
<evidence type="ECO:0000256" key="11">
    <source>
        <dbReference type="ARBA" id="ARBA00061621"/>
    </source>
</evidence>
<feature type="region of interest" description="Disordered" evidence="12">
    <location>
        <begin position="2238"/>
        <end position="2321"/>
    </location>
</feature>
<dbReference type="Gene3D" id="2.60.40.10">
    <property type="entry name" value="Immunoglobulins"/>
    <property type="match status" value="18"/>
</dbReference>
<dbReference type="FunFam" id="2.60.40.10:FF:000028">
    <property type="entry name" value="Neuronal cell adhesion molecule"/>
    <property type="match status" value="2"/>
</dbReference>
<proteinExistence type="inferred from homology"/>
<keyword evidence="2 13" id="KW-0812">Transmembrane</keyword>
<feature type="domain" description="Ig-like" evidence="15">
    <location>
        <begin position="521"/>
        <end position="611"/>
    </location>
</feature>
<evidence type="ECO:0000256" key="5">
    <source>
        <dbReference type="ARBA" id="ARBA00022889"/>
    </source>
</evidence>
<evidence type="ECO:0000256" key="4">
    <source>
        <dbReference type="ARBA" id="ARBA00022737"/>
    </source>
</evidence>
<keyword evidence="10" id="KW-0393">Immunoglobulin domain</keyword>
<evidence type="ECO:0000256" key="6">
    <source>
        <dbReference type="ARBA" id="ARBA00022989"/>
    </source>
</evidence>
<evidence type="ECO:0000256" key="12">
    <source>
        <dbReference type="SAM" id="MobiDB-lite"/>
    </source>
</evidence>
<evidence type="ECO:0000259" key="16">
    <source>
        <dbReference type="PROSITE" id="PS50853"/>
    </source>
</evidence>
<evidence type="ECO:0000256" key="9">
    <source>
        <dbReference type="ARBA" id="ARBA00023180"/>
    </source>
</evidence>
<dbReference type="PANTHER" id="PTHR13817:SF166">
    <property type="entry name" value="NEURONAL IGCAM-RELATED"/>
    <property type="match status" value="1"/>
</dbReference>
<evidence type="ECO:0000313" key="17">
    <source>
        <dbReference type="Proteomes" id="UP000492821"/>
    </source>
</evidence>
<dbReference type="InterPro" id="IPR003598">
    <property type="entry name" value="Ig_sub2"/>
</dbReference>
<keyword evidence="8" id="KW-1015">Disulfide bond</keyword>
<dbReference type="SMART" id="SM00060">
    <property type="entry name" value="FN3"/>
    <property type="match status" value="13"/>
</dbReference>
<dbReference type="FunFam" id="2.60.40.10:FF:000209">
    <property type="entry name" value="Sidekick cell adhesion molecule 2"/>
    <property type="match status" value="1"/>
</dbReference>
<accession>A0A7E4ZS71</accession>
<reference evidence="17" key="1">
    <citation type="journal article" date="2013" name="Genetics">
        <title>The draft genome and transcriptome of Panagrellus redivivus are shaped by the harsh demands of a free-living lifestyle.</title>
        <authorList>
            <person name="Srinivasan J."/>
            <person name="Dillman A.R."/>
            <person name="Macchietto M.G."/>
            <person name="Heikkinen L."/>
            <person name="Lakso M."/>
            <person name="Fracchia K.M."/>
            <person name="Antoshechkin I."/>
            <person name="Mortazavi A."/>
            <person name="Wong G."/>
            <person name="Sternberg P.W."/>
        </authorList>
    </citation>
    <scope>NUCLEOTIDE SEQUENCE [LARGE SCALE GENOMIC DNA]</scope>
    <source>
        <strain evidence="17">MT8872</strain>
    </source>
</reference>
<keyword evidence="6 13" id="KW-1133">Transmembrane helix</keyword>
<feature type="region of interest" description="Disordered" evidence="12">
    <location>
        <begin position="714"/>
        <end position="734"/>
    </location>
</feature>
<evidence type="ECO:0000256" key="13">
    <source>
        <dbReference type="SAM" id="Phobius"/>
    </source>
</evidence>
<sequence length="2321" mass="256820">MGRRKLPWSMSIIAIVFIILALSQEVFGDNPAQLITGRPPKFAHSDLSRVVVQEGSPLEIKCPLVVDDFDVEWYKDGKSLDRNEVTLSLPAATRQDAGDYQCYAYNGIGGSYSPVFNATVLYLEAFDEEEESFFTTKVAPSASFVLQPPRLIASPQLKVSWRWLFDGVEVFINDTHYISSTGDLVILQASGRFGGYQIEADSEKGSAYSEKYTVIEDKSFVPPPEFSIVYHPRDVVVNAGDYPSATFECVPGLYGRYPAEIRWLLNGEVLIIDGREVRTEHANRRLVISNVVALLGRGVHSAKVACEAKAGESQRNSEAHLEVIESPQINHEALPDELVRHVGDAVNVVCKTSRAWPRAQFAWFFNKKKIVSSNPEVLRIDHLEKRQFGVYQCKSTNAAGTDTAQIWIKTDDVDVAAAASAIRSDALDAGDLVIIAGPEDTLTAAGRDVTLQCRTDDPHNTQLTWSFNGTEIPRSNPRFTSNSTTLTLHSAKKADSGVYACVARANSLTGKASAIVTVTGATLIEYGPSNQSILIGSNVHIPCKLSEEFASKGNLWTTWTRNGEEIPATGDRKTRISINGGNLMINQVGPDNIGLYTCTVKSAQGEEESTSGWLKIIEKPSMPQSVHAKLVNDTIPAKIRVSWRPGFHGNSPIIRDAIEMRTIGPTGVWSEWQTVVENVPSELCCSSLIDNIRPSSTAEFRVISFNRFGAGKPSLPSEEIEMPQQPPAAAPRSVAASARSSSSVVVQWQPPPSDQWNGDIQGYHVRYRLSGYATADWNEKNISDGNARNAVIEPLITWREYEIQVAAFNDRGLGVYSKPIDVTTLEGIPMQAPQNVLVRVLNSTAIQVSFDPPDQQMIPGVTLGYKIDLWKGPAHEGLPYRTIKIDPELSRIDEIINGLEKFGHYNLTSVCFTSPGDGPSSDAIEVITEEDTPGIVASVNFDQVMSNSVLVQWEPPTEPNGVILKYIIRHWEENRPEEKRTIEVNAEDTEVTIEGLTPSTKYFVDVQAVTKAGFGPRMDAQFESGVPPELPGKPGSLVVSDIGARSVVLQFVPGFDGHSFIKKWHVEACIGSSSIFTQIYNVSAPKARSIVVEKLRPYTKYKLRLIAENVRGRGAPSDPTRVFQTRQTEPENAPEKLFVEPISDSQISLVWTPLLSSQWNGDPSGYLIRYRAVSIKNTGSMENDSSDANGEWKEIRASSPRASDLTLTDLRPFTSYQVKIFAENTFGNSAPSETVFATTYESVPSGAPVDVEAELDRTKRAVVVTWGDIDEKLRNGVITGYIVRVIPDEARLRQSLTRQVEVVGVEHHSVVVDRLRPYTEYRIFVAATTIVGEGPQNANPPLVVTSEDVPGEPTGLAFGYVSSDEVRLKWMPPVNPNGKLLAYEVRHWQFGFEGNATTVKLPFSMFSFSATQLKPNTTYVFGVKAETIVGWGPEEIALVYTSERKIPPPVPPTPQRHPSKPPTATDIWIQWPMHRFDRELNMDDAPVRWVTLQYQKANEDEWINFPNDITARKNEIAISDLIPNTAYRVRIRFNGDFAESSWSVESEWIKTASSAPSKPPTQLQASPFESSSIMLQFTPPSQQHWNSDAVGYRILYRIYPSNESFKLDEIPLSEEIPSTGRIQHIVQKLTSFHHYVVQVQLFNSYGASLPSRPVFVYVGYSIPKQEIHNVVAEPLSSTSIHVKWDEWTATENDAISGYRVRYAPVLSVLSPEIDAEARGGESTEEIVISERNDIVLSDLRKYTEYQVSVAGYNRAGEGQSTSVRVRTSEDLPGPVGQLEFHDILLDSVNVSWTPPVQPNGRIVNYIVRYRTYKLAVGYENNVNQKTSLNYYLATKLEENSTYFFTVQAENAAGKGDEVTNNVTIGYNVGSPESPTRPTFTSEPSSFVLYWKDTIPGSTPIVGHVIQAKRIGTALSKTSGLGPFNDETARRARRDDYAEYRPQHVIGEWITISNIMGSDTSFRISYRQLEPASVYVFRVFARNQLGIGLPSADSEQLVVPESIPEDPFYTKWWFVAVVGASILLVVIIFVVTLCLTSRNNRYKNDKRRSFDSLQLADGGIASYQLAQTKNKQVRRTNEILPRPETHTSWISNDQIRDPLGSGAYGSIASGVDGVGSRANSVYRALATDNLPPTASSNRHSAVPYSAVTTRAPTYASRGNLTDVAANQRSPGFRLSEYATNHLVSDHNFPYSDEVESTYGHTETNANQEDENGNADNLARHYQVTNPTEDIYRATWRRAREQAEQQMRSPLPPPPLSRLPVRHSEQSNDTSLSEFESGNSGQGGVNSGISLRALFPPANGDQSSTGSHTPLGATAPNGFSSFV</sequence>
<feature type="domain" description="Ig-like" evidence="15">
    <location>
        <begin position="327"/>
        <end position="409"/>
    </location>
</feature>
<evidence type="ECO:0000256" key="3">
    <source>
        <dbReference type="ARBA" id="ARBA00022729"/>
    </source>
</evidence>
<dbReference type="InterPro" id="IPR003599">
    <property type="entry name" value="Ig_sub"/>
</dbReference>
<feature type="domain" description="Fibronectin type-III" evidence="16">
    <location>
        <begin position="832"/>
        <end position="931"/>
    </location>
</feature>
<keyword evidence="7 13" id="KW-0472">Membrane</keyword>
<dbReference type="CDD" id="cd00096">
    <property type="entry name" value="Ig"/>
    <property type="match status" value="2"/>
</dbReference>
<dbReference type="InterPro" id="IPR013098">
    <property type="entry name" value="Ig_I-set"/>
</dbReference>
<dbReference type="CDD" id="cd00063">
    <property type="entry name" value="FN3"/>
    <property type="match status" value="13"/>
</dbReference>
<feature type="transmembrane region" description="Helical" evidence="13">
    <location>
        <begin position="2011"/>
        <end position="2035"/>
    </location>
</feature>
<keyword evidence="9" id="KW-0325">Glycoprotein</keyword>
<evidence type="ECO:0000256" key="8">
    <source>
        <dbReference type="ARBA" id="ARBA00023157"/>
    </source>
</evidence>
<evidence type="ECO:0000256" key="7">
    <source>
        <dbReference type="ARBA" id="ARBA00023136"/>
    </source>
</evidence>
<dbReference type="InterPro" id="IPR003961">
    <property type="entry name" value="FN3_dom"/>
</dbReference>
<dbReference type="SMART" id="SM00408">
    <property type="entry name" value="IGc2"/>
    <property type="match status" value="4"/>
</dbReference>
<feature type="domain" description="Fibronectin type-III" evidence="16">
    <location>
        <begin position="730"/>
        <end position="827"/>
    </location>
</feature>
<dbReference type="GO" id="GO:0016020">
    <property type="term" value="C:membrane"/>
    <property type="evidence" value="ECO:0007669"/>
    <property type="project" value="UniProtKB-SubCell"/>
</dbReference>
<dbReference type="Pfam" id="PF13927">
    <property type="entry name" value="Ig_3"/>
    <property type="match status" value="2"/>
</dbReference>
<feature type="domain" description="Fibronectin type-III" evidence="16">
    <location>
        <begin position="1247"/>
        <end position="1348"/>
    </location>
</feature>
<dbReference type="PANTHER" id="PTHR13817">
    <property type="entry name" value="TITIN"/>
    <property type="match status" value="1"/>
</dbReference>
<feature type="compositionally biased region" description="Polar residues" evidence="12">
    <location>
        <begin position="2265"/>
        <end position="2274"/>
    </location>
</feature>
<evidence type="ECO:0000313" key="18">
    <source>
        <dbReference type="WBParaSite" id="Pan_g14370.t1"/>
    </source>
</evidence>
<dbReference type="Pfam" id="PF00041">
    <property type="entry name" value="fn3"/>
    <property type="match status" value="9"/>
</dbReference>
<evidence type="ECO:0000259" key="15">
    <source>
        <dbReference type="PROSITE" id="PS50835"/>
    </source>
</evidence>
<keyword evidence="5" id="KW-0130">Cell adhesion</keyword>
<evidence type="ECO:0000256" key="10">
    <source>
        <dbReference type="ARBA" id="ARBA00023319"/>
    </source>
</evidence>
<protein>
    <submittedName>
        <fullName evidence="18">Down syndrome cell adhesion molecule-like protein Dscam2</fullName>
    </submittedName>
</protein>
<feature type="domain" description="Fibronectin type-III" evidence="16">
    <location>
        <begin position="1349"/>
        <end position="1445"/>
    </location>
</feature>
<dbReference type="FunFam" id="2.60.40.10:FF:000158">
    <property type="entry name" value="Sidekick cell adhesion molecule 2"/>
    <property type="match status" value="1"/>
</dbReference>
<feature type="domain" description="Ig-like" evidence="15">
    <location>
        <begin position="430"/>
        <end position="517"/>
    </location>
</feature>
<feature type="signal peptide" evidence="14">
    <location>
        <begin position="1"/>
        <end position="28"/>
    </location>
</feature>
<feature type="domain" description="Fibronectin type-III" evidence="16">
    <location>
        <begin position="935"/>
        <end position="1029"/>
    </location>
</feature>
<feature type="chain" id="PRO_5028877870" evidence="14">
    <location>
        <begin position="29"/>
        <end position="2321"/>
    </location>
</feature>
<keyword evidence="3 14" id="KW-0732">Signal</keyword>
<feature type="domain" description="Ig-like" evidence="15">
    <location>
        <begin position="40"/>
        <end position="121"/>
    </location>
</feature>
<feature type="domain" description="Fibronectin type-III" evidence="16">
    <location>
        <begin position="1774"/>
        <end position="1884"/>
    </location>
</feature>
<dbReference type="GO" id="GO:0007155">
    <property type="term" value="P:cell adhesion"/>
    <property type="evidence" value="ECO:0007669"/>
    <property type="project" value="UniProtKB-KW"/>
</dbReference>
<organism evidence="17 18">
    <name type="scientific">Panagrellus redivivus</name>
    <name type="common">Microworm</name>
    <dbReference type="NCBI Taxonomy" id="6233"/>
    <lineage>
        <taxon>Eukaryota</taxon>
        <taxon>Metazoa</taxon>
        <taxon>Ecdysozoa</taxon>
        <taxon>Nematoda</taxon>
        <taxon>Chromadorea</taxon>
        <taxon>Rhabditida</taxon>
        <taxon>Tylenchina</taxon>
        <taxon>Panagrolaimomorpha</taxon>
        <taxon>Panagrolaimoidea</taxon>
        <taxon>Panagrolaimidae</taxon>
        <taxon>Panagrellus</taxon>
    </lineage>
</organism>
<feature type="domain" description="Fibronectin type-III" evidence="16">
    <location>
        <begin position="1033"/>
        <end position="1128"/>
    </location>
</feature>
<name>A0A7E4ZS71_PANRE</name>
<reference evidence="18" key="2">
    <citation type="submission" date="2020-10" db="UniProtKB">
        <authorList>
            <consortium name="WormBaseParasite"/>
        </authorList>
    </citation>
    <scope>IDENTIFICATION</scope>
</reference>
<dbReference type="InterPro" id="IPR036116">
    <property type="entry name" value="FN3_sf"/>
</dbReference>
<dbReference type="Pfam" id="PF07679">
    <property type="entry name" value="I-set"/>
    <property type="match status" value="1"/>
</dbReference>
<feature type="domain" description="Fibronectin type-III" evidence="16">
    <location>
        <begin position="1133"/>
        <end position="1242"/>
    </location>
</feature>
<dbReference type="Proteomes" id="UP000492821">
    <property type="component" value="Unassembled WGS sequence"/>
</dbReference>
<evidence type="ECO:0000256" key="1">
    <source>
        <dbReference type="ARBA" id="ARBA00004479"/>
    </source>
</evidence>
<feature type="domain" description="Fibronectin type-III" evidence="16">
    <location>
        <begin position="1666"/>
        <end position="1771"/>
    </location>
</feature>
<evidence type="ECO:0000256" key="2">
    <source>
        <dbReference type="ARBA" id="ARBA00022692"/>
    </source>
</evidence>
<dbReference type="PRINTS" id="PR00014">
    <property type="entry name" value="FNTYPEIII"/>
</dbReference>
<dbReference type="SMART" id="SM00409">
    <property type="entry name" value="IG"/>
    <property type="match status" value="5"/>
</dbReference>
<dbReference type="PROSITE" id="PS50853">
    <property type="entry name" value="FN3"/>
    <property type="match status" value="12"/>
</dbReference>
<feature type="domain" description="Ig-like" evidence="15">
    <location>
        <begin position="224"/>
        <end position="322"/>
    </location>
</feature>
<feature type="domain" description="Fibronectin type-III" evidence="16">
    <location>
        <begin position="1559"/>
        <end position="1661"/>
    </location>
</feature>
<dbReference type="InterPro" id="IPR050964">
    <property type="entry name" value="Striated_Muscle_Regulatory"/>
</dbReference>
<dbReference type="SUPFAM" id="SSF49265">
    <property type="entry name" value="Fibronectin type III"/>
    <property type="match status" value="8"/>
</dbReference>
<feature type="domain" description="Fibronectin type-III" evidence="16">
    <location>
        <begin position="622"/>
        <end position="725"/>
    </location>
</feature>
<dbReference type="PROSITE" id="PS50835">
    <property type="entry name" value="IG_LIKE"/>
    <property type="match status" value="5"/>
</dbReference>
<dbReference type="SUPFAM" id="SSF48726">
    <property type="entry name" value="Immunoglobulin"/>
    <property type="match status" value="4"/>
</dbReference>
<comment type="subcellular location">
    <subcellularLocation>
        <location evidence="1">Membrane</location>
        <topology evidence="1">Single-pass type I membrane protein</topology>
    </subcellularLocation>
</comment>
<keyword evidence="4" id="KW-0677">Repeat</keyword>
<dbReference type="InterPro" id="IPR013783">
    <property type="entry name" value="Ig-like_fold"/>
</dbReference>
<dbReference type="WBParaSite" id="Pan_g14370.t1">
    <property type="protein sequence ID" value="Pan_g14370.t1"/>
    <property type="gene ID" value="Pan_g14370"/>
</dbReference>
<evidence type="ECO:0000256" key="14">
    <source>
        <dbReference type="SAM" id="SignalP"/>
    </source>
</evidence>
<comment type="similarity">
    <text evidence="11">Belongs to the sidekick family.</text>
</comment>
<dbReference type="InterPro" id="IPR036179">
    <property type="entry name" value="Ig-like_dom_sf"/>
</dbReference>